<dbReference type="KEGG" id="sli:Slin_5391"/>
<dbReference type="AlphaFoldDB" id="D2QF14"/>
<evidence type="ECO:0000313" key="1">
    <source>
        <dbReference type="EMBL" id="ADB41358.1"/>
    </source>
</evidence>
<keyword evidence="2" id="KW-1185">Reference proteome</keyword>
<name>D2QF14_SPILD</name>
<accession>D2QF14</accession>
<evidence type="ECO:0000313" key="2">
    <source>
        <dbReference type="Proteomes" id="UP000002028"/>
    </source>
</evidence>
<dbReference type="Proteomes" id="UP000002028">
    <property type="component" value="Chromosome"/>
</dbReference>
<gene>
    <name evidence="1" type="ordered locus">Slin_5391</name>
</gene>
<sequence>MGFFYFNAVSLSSFPLQRQRMPARAYSPKNKLTELLTDKYLIKMVV</sequence>
<dbReference type="HOGENOM" id="CLU_3189175_0_0_10"/>
<dbReference type="EMBL" id="CP001769">
    <property type="protein sequence ID" value="ADB41358.1"/>
    <property type="molecule type" value="Genomic_DNA"/>
</dbReference>
<proteinExistence type="predicted"/>
<protein>
    <submittedName>
        <fullName evidence="1">Uncharacterized protein</fullName>
    </submittedName>
</protein>
<reference evidence="1 2" key="1">
    <citation type="journal article" date="2010" name="Stand. Genomic Sci.">
        <title>Complete genome sequence of Spirosoma linguale type strain (1).</title>
        <authorList>
            <person name="Lail K."/>
            <person name="Sikorski J."/>
            <person name="Saunders E."/>
            <person name="Lapidus A."/>
            <person name="Glavina Del Rio T."/>
            <person name="Copeland A."/>
            <person name="Tice H."/>
            <person name="Cheng J.-F."/>
            <person name="Lucas S."/>
            <person name="Nolan M."/>
            <person name="Bruce D."/>
            <person name="Goodwin L."/>
            <person name="Pitluck S."/>
            <person name="Ivanova N."/>
            <person name="Mavromatis K."/>
            <person name="Ovchinnikova G."/>
            <person name="Pati A."/>
            <person name="Chen A."/>
            <person name="Palaniappan K."/>
            <person name="Land M."/>
            <person name="Hauser L."/>
            <person name="Chang Y.-J."/>
            <person name="Jeffries C.D."/>
            <person name="Chain P."/>
            <person name="Brettin T."/>
            <person name="Detter J.C."/>
            <person name="Schuetze A."/>
            <person name="Rohde M."/>
            <person name="Tindall B.J."/>
            <person name="Goeker M."/>
            <person name="Bristow J."/>
            <person name="Eisen J.A."/>
            <person name="Markowitz V."/>
            <person name="Hugenholtz P."/>
            <person name="Kyrpides N.C."/>
            <person name="Klenk H.-P."/>
            <person name="Chen F."/>
        </authorList>
    </citation>
    <scope>NUCLEOTIDE SEQUENCE [LARGE SCALE GENOMIC DNA]</scope>
    <source>
        <strain evidence="2">ATCC 33905 / DSM 74 / LMG 10896 / Claus 1</strain>
    </source>
</reference>
<organism evidence="1 2">
    <name type="scientific">Spirosoma linguale (strain ATCC 33905 / DSM 74 / LMG 10896 / Claus 1)</name>
    <dbReference type="NCBI Taxonomy" id="504472"/>
    <lineage>
        <taxon>Bacteria</taxon>
        <taxon>Pseudomonadati</taxon>
        <taxon>Bacteroidota</taxon>
        <taxon>Cytophagia</taxon>
        <taxon>Cytophagales</taxon>
        <taxon>Cytophagaceae</taxon>
        <taxon>Spirosoma</taxon>
    </lineage>
</organism>